<keyword evidence="4" id="KW-1185">Reference proteome</keyword>
<reference evidence="3" key="1">
    <citation type="journal article" date="2021" name="Nat. Commun.">
        <title>Genetic determinants of endophytism in the Arabidopsis root mycobiome.</title>
        <authorList>
            <person name="Mesny F."/>
            <person name="Miyauchi S."/>
            <person name="Thiergart T."/>
            <person name="Pickel B."/>
            <person name="Atanasova L."/>
            <person name="Karlsson M."/>
            <person name="Huettel B."/>
            <person name="Barry K.W."/>
            <person name="Haridas S."/>
            <person name="Chen C."/>
            <person name="Bauer D."/>
            <person name="Andreopoulos W."/>
            <person name="Pangilinan J."/>
            <person name="LaButti K."/>
            <person name="Riley R."/>
            <person name="Lipzen A."/>
            <person name="Clum A."/>
            <person name="Drula E."/>
            <person name="Henrissat B."/>
            <person name="Kohler A."/>
            <person name="Grigoriev I.V."/>
            <person name="Martin F.M."/>
            <person name="Hacquard S."/>
        </authorList>
    </citation>
    <scope>NUCLEOTIDE SEQUENCE</scope>
    <source>
        <strain evidence="3">FSSC 5 MPI-SDFR-AT-0091</strain>
    </source>
</reference>
<name>A0A9P9RCT5_FUSSL</name>
<evidence type="ECO:0000256" key="2">
    <source>
        <dbReference type="SAM" id="SignalP"/>
    </source>
</evidence>
<feature type="region of interest" description="Disordered" evidence="1">
    <location>
        <begin position="299"/>
        <end position="342"/>
    </location>
</feature>
<feature type="compositionally biased region" description="Basic and acidic residues" evidence="1">
    <location>
        <begin position="170"/>
        <end position="183"/>
    </location>
</feature>
<feature type="compositionally biased region" description="Basic and acidic residues" evidence="1">
    <location>
        <begin position="333"/>
        <end position="342"/>
    </location>
</feature>
<keyword evidence="2" id="KW-0732">Signal</keyword>
<comment type="caution">
    <text evidence="3">The sequence shown here is derived from an EMBL/GenBank/DDBJ whole genome shotgun (WGS) entry which is preliminary data.</text>
</comment>
<evidence type="ECO:0000313" key="4">
    <source>
        <dbReference type="Proteomes" id="UP000736672"/>
    </source>
</evidence>
<accession>A0A9P9RCT5</accession>
<feature type="chain" id="PRO_5040155544" description="RxLR effector candidate protein" evidence="2">
    <location>
        <begin position="21"/>
        <end position="423"/>
    </location>
</feature>
<gene>
    <name evidence="3" type="ORF">B0J15DRAFT_476985</name>
</gene>
<evidence type="ECO:0008006" key="5">
    <source>
        <dbReference type="Google" id="ProtNLM"/>
    </source>
</evidence>
<sequence length="423" mass="47955">MRVVALFLLALEATLSVAVALPGGHRGCGCSRNGRRSVTVLEEVGPKKIVSEELIIPESHVGELTGSKSGKTRELHTRDVKPAPKLRPGQRLGLSSQQLQKVQTLDKGTRRRAATFLGFSKEVQQLFGEGDPPFSPRAVYLLEKELEVKAKMPRLRGVLERYDAIPMTVKDDKEPRPKKRSEGDLFDTSRLPKELQARDLEKRQSAMQEPRLTDEQILKIGTIDKKTREMASKFLKFNPALHKLFVHNGPPYQPWVIRMLEKELNQKAKVESMRKALEKFDVIPKAIFMDKPKERRSVGNELVNGPLEGQPHSKVIPSSTNDEDLEQSKPGQKHRDTEESDAKAAYDYKVAEKLKEIKDEGWCEGLQGMIVRTFTAPRKASNGEFKIAKEEFDCFWKLYLKDKKWAPNHEDFSIANDGAAHER</sequence>
<dbReference type="Proteomes" id="UP000736672">
    <property type="component" value="Unassembled WGS sequence"/>
</dbReference>
<feature type="region of interest" description="Disordered" evidence="1">
    <location>
        <begin position="170"/>
        <end position="193"/>
    </location>
</feature>
<evidence type="ECO:0000256" key="1">
    <source>
        <dbReference type="SAM" id="MobiDB-lite"/>
    </source>
</evidence>
<feature type="signal peptide" evidence="2">
    <location>
        <begin position="1"/>
        <end position="20"/>
    </location>
</feature>
<evidence type="ECO:0000313" key="3">
    <source>
        <dbReference type="EMBL" id="KAH7273355.1"/>
    </source>
</evidence>
<dbReference type="AlphaFoldDB" id="A0A9P9RCT5"/>
<protein>
    <recommendedName>
        <fullName evidence="5">RxLR effector candidate protein</fullName>
    </recommendedName>
</protein>
<organism evidence="3 4">
    <name type="scientific">Fusarium solani</name>
    <name type="common">Filamentous fungus</name>
    <dbReference type="NCBI Taxonomy" id="169388"/>
    <lineage>
        <taxon>Eukaryota</taxon>
        <taxon>Fungi</taxon>
        <taxon>Dikarya</taxon>
        <taxon>Ascomycota</taxon>
        <taxon>Pezizomycotina</taxon>
        <taxon>Sordariomycetes</taxon>
        <taxon>Hypocreomycetidae</taxon>
        <taxon>Hypocreales</taxon>
        <taxon>Nectriaceae</taxon>
        <taxon>Fusarium</taxon>
        <taxon>Fusarium solani species complex</taxon>
    </lineage>
</organism>
<proteinExistence type="predicted"/>
<dbReference type="OrthoDB" id="5037841at2759"/>
<dbReference type="EMBL" id="JAGTJS010000002">
    <property type="protein sequence ID" value="KAH7273355.1"/>
    <property type="molecule type" value="Genomic_DNA"/>
</dbReference>